<keyword evidence="2" id="KW-0813">Transport</keyword>
<dbReference type="EMBL" id="DXBG01000201">
    <property type="protein sequence ID" value="HIZ65969.1"/>
    <property type="molecule type" value="Genomic_DNA"/>
</dbReference>
<dbReference type="Proteomes" id="UP000824056">
    <property type="component" value="Unassembled WGS sequence"/>
</dbReference>
<dbReference type="GO" id="GO:1901982">
    <property type="term" value="F:maltose binding"/>
    <property type="evidence" value="ECO:0007669"/>
    <property type="project" value="TreeGrafter"/>
</dbReference>
<evidence type="ECO:0000256" key="2">
    <source>
        <dbReference type="ARBA" id="ARBA00022448"/>
    </source>
</evidence>
<dbReference type="Gene3D" id="3.40.190.10">
    <property type="entry name" value="Periplasmic binding protein-like II"/>
    <property type="match status" value="1"/>
</dbReference>
<dbReference type="PROSITE" id="PS51257">
    <property type="entry name" value="PROKAR_LIPOPROTEIN"/>
    <property type="match status" value="1"/>
</dbReference>
<organism evidence="5 6">
    <name type="scientific">Candidatus Blautia pullicola</name>
    <dbReference type="NCBI Taxonomy" id="2838498"/>
    <lineage>
        <taxon>Bacteria</taxon>
        <taxon>Bacillati</taxon>
        <taxon>Bacillota</taxon>
        <taxon>Clostridia</taxon>
        <taxon>Lachnospirales</taxon>
        <taxon>Lachnospiraceae</taxon>
        <taxon>Blautia</taxon>
    </lineage>
</organism>
<dbReference type="InterPro" id="IPR006059">
    <property type="entry name" value="SBP"/>
</dbReference>
<reference evidence="5" key="1">
    <citation type="journal article" date="2021" name="PeerJ">
        <title>Extensive microbial diversity within the chicken gut microbiome revealed by metagenomics and culture.</title>
        <authorList>
            <person name="Gilroy R."/>
            <person name="Ravi A."/>
            <person name="Getino M."/>
            <person name="Pursley I."/>
            <person name="Horton D.L."/>
            <person name="Alikhan N.F."/>
            <person name="Baker D."/>
            <person name="Gharbi K."/>
            <person name="Hall N."/>
            <person name="Watson M."/>
            <person name="Adriaenssens E.M."/>
            <person name="Foster-Nyarko E."/>
            <person name="Jarju S."/>
            <person name="Secka A."/>
            <person name="Antonio M."/>
            <person name="Oren A."/>
            <person name="Chaudhuri R.R."/>
            <person name="La Ragione R."/>
            <person name="Hildebrand F."/>
            <person name="Pallen M.J."/>
        </authorList>
    </citation>
    <scope>NUCLEOTIDE SEQUENCE</scope>
    <source>
        <strain evidence="5">1068</strain>
    </source>
</reference>
<keyword evidence="3 4" id="KW-0732">Signal</keyword>
<comment type="caution">
    <text evidence="5">The sequence shown here is derived from an EMBL/GenBank/DDBJ whole genome shotgun (WGS) entry which is preliminary data.</text>
</comment>
<dbReference type="GO" id="GO:0055052">
    <property type="term" value="C:ATP-binding cassette (ABC) transporter complex, substrate-binding subunit-containing"/>
    <property type="evidence" value="ECO:0007669"/>
    <property type="project" value="TreeGrafter"/>
</dbReference>
<evidence type="ECO:0000313" key="5">
    <source>
        <dbReference type="EMBL" id="HIZ65969.1"/>
    </source>
</evidence>
<feature type="chain" id="PRO_5038432049" evidence="4">
    <location>
        <begin position="26"/>
        <end position="404"/>
    </location>
</feature>
<feature type="signal peptide" evidence="4">
    <location>
        <begin position="1"/>
        <end position="25"/>
    </location>
</feature>
<accession>A0A9D2FRF6</accession>
<evidence type="ECO:0000256" key="4">
    <source>
        <dbReference type="SAM" id="SignalP"/>
    </source>
</evidence>
<evidence type="ECO:0000256" key="1">
    <source>
        <dbReference type="ARBA" id="ARBA00008520"/>
    </source>
</evidence>
<evidence type="ECO:0000313" key="6">
    <source>
        <dbReference type="Proteomes" id="UP000824056"/>
    </source>
</evidence>
<dbReference type="PANTHER" id="PTHR30061">
    <property type="entry name" value="MALTOSE-BINDING PERIPLASMIC PROTEIN"/>
    <property type="match status" value="1"/>
</dbReference>
<comment type="similarity">
    <text evidence="1">Belongs to the bacterial solute-binding protein 1 family.</text>
</comment>
<dbReference type="SUPFAM" id="SSF53850">
    <property type="entry name" value="Periplasmic binding protein-like II"/>
    <property type="match status" value="1"/>
</dbReference>
<gene>
    <name evidence="5" type="ORF">H9809_08760</name>
</gene>
<proteinExistence type="inferred from homology"/>
<dbReference type="Pfam" id="PF13416">
    <property type="entry name" value="SBP_bac_8"/>
    <property type="match status" value="1"/>
</dbReference>
<dbReference type="AlphaFoldDB" id="A0A9D2FRF6"/>
<dbReference type="GO" id="GO:0042956">
    <property type="term" value="P:maltodextrin transmembrane transport"/>
    <property type="evidence" value="ECO:0007669"/>
    <property type="project" value="TreeGrafter"/>
</dbReference>
<sequence length="404" mass="45348">MGRMRWKGRALGLCLCLCLTGGCKAEQGEKKGEDQREELVLWSYYETKEQQTALDELIKGFNEAQEEYAMTWEYQGPVTEFNRQIAVGITQDEFPDMIILDNPDMRQYVEQGRLEDLTEEILDFEGLENYYPNVLTSVVYDGRYYGMPFCCNNTALIYNKDMLAAKGLSVPVTWEEFLDCAKSLTDQDTYGFAMSAIEGEQSAFQILPFILSAGDTIDTVGGEGTQAAFTLIQELAQYGAMSKSCINLSQNDVAKMFIEGKCAMMENGSWVLPVLDQSGVDYGIGALPYKNQPAGVAGGENIGVLKGKNVEGAVAFLRYYNEGSVMLNTNLRANSLPPRKDTAQLMLNVRPEYEIFASQMNRCISRSSYENWPVITKLLSDAQYEIITGQAEPEEICRRIREER</sequence>
<dbReference type="PANTHER" id="PTHR30061:SF50">
    <property type="entry name" value="MALTOSE_MALTODEXTRIN-BINDING PERIPLASMIC PROTEIN"/>
    <property type="match status" value="1"/>
</dbReference>
<protein>
    <submittedName>
        <fullName evidence="5">Extracellular solute-binding protein</fullName>
    </submittedName>
</protein>
<name>A0A9D2FRF6_9FIRM</name>
<reference evidence="5" key="2">
    <citation type="submission" date="2021-04" db="EMBL/GenBank/DDBJ databases">
        <authorList>
            <person name="Gilroy R."/>
        </authorList>
    </citation>
    <scope>NUCLEOTIDE SEQUENCE</scope>
    <source>
        <strain evidence="5">1068</strain>
    </source>
</reference>
<dbReference type="GO" id="GO:0015768">
    <property type="term" value="P:maltose transport"/>
    <property type="evidence" value="ECO:0007669"/>
    <property type="project" value="TreeGrafter"/>
</dbReference>
<evidence type="ECO:0000256" key="3">
    <source>
        <dbReference type="ARBA" id="ARBA00022729"/>
    </source>
</evidence>